<gene>
    <name evidence="7" type="ORF">ABVK25_001271</name>
</gene>
<name>A0ABR4BL63_9LECA</name>
<evidence type="ECO:0000256" key="2">
    <source>
        <dbReference type="ARBA" id="ARBA00022448"/>
    </source>
</evidence>
<dbReference type="SUPFAM" id="SSF52540">
    <property type="entry name" value="P-loop containing nucleoside triphosphate hydrolases"/>
    <property type="match status" value="1"/>
</dbReference>
<evidence type="ECO:0000313" key="7">
    <source>
        <dbReference type="EMBL" id="KAL2058543.1"/>
    </source>
</evidence>
<keyword evidence="2" id="KW-0813">Transport</keyword>
<feature type="domain" description="ABC transporter family G" evidence="6">
    <location>
        <begin position="53"/>
        <end position="129"/>
    </location>
</feature>
<proteinExistence type="predicted"/>
<dbReference type="EMBL" id="JBHFEH010000002">
    <property type="protein sequence ID" value="KAL2058543.1"/>
    <property type="molecule type" value="Genomic_DNA"/>
</dbReference>
<evidence type="ECO:0000256" key="4">
    <source>
        <dbReference type="ARBA" id="ARBA00022989"/>
    </source>
</evidence>
<keyword evidence="4" id="KW-1133">Transmembrane helix</keyword>
<dbReference type="PANTHER" id="PTHR48041:SF119">
    <property type="entry name" value="ROA1P"/>
    <property type="match status" value="1"/>
</dbReference>
<dbReference type="InterPro" id="IPR043926">
    <property type="entry name" value="ABCG_dom"/>
</dbReference>
<dbReference type="PANTHER" id="PTHR48041">
    <property type="entry name" value="ABC TRANSPORTER G FAMILY MEMBER 28"/>
    <property type="match status" value="1"/>
</dbReference>
<evidence type="ECO:0000259" key="6">
    <source>
        <dbReference type="Pfam" id="PF19055"/>
    </source>
</evidence>
<dbReference type="InterPro" id="IPR027417">
    <property type="entry name" value="P-loop_NTPase"/>
</dbReference>
<reference evidence="7 8" key="1">
    <citation type="submission" date="2024-09" db="EMBL/GenBank/DDBJ databases">
        <title>Rethinking Asexuality: The Enigmatic Case of Functional Sexual Genes in Lepraria (Stereocaulaceae).</title>
        <authorList>
            <person name="Doellman M."/>
            <person name="Sun Y."/>
            <person name="Barcenas-Pena A."/>
            <person name="Lumbsch H.T."/>
            <person name="Grewe F."/>
        </authorList>
    </citation>
    <scope>NUCLEOTIDE SEQUENCE [LARGE SCALE GENOMIC DNA]</scope>
    <source>
        <strain evidence="7 8">Grewe 0041</strain>
    </source>
</reference>
<evidence type="ECO:0000256" key="1">
    <source>
        <dbReference type="ARBA" id="ARBA00004141"/>
    </source>
</evidence>
<dbReference type="Proteomes" id="UP001590951">
    <property type="component" value="Unassembled WGS sequence"/>
</dbReference>
<evidence type="ECO:0000256" key="5">
    <source>
        <dbReference type="ARBA" id="ARBA00023136"/>
    </source>
</evidence>
<evidence type="ECO:0000313" key="8">
    <source>
        <dbReference type="Proteomes" id="UP001590951"/>
    </source>
</evidence>
<sequence length="173" mass="18595">MGLRDCANDLVGSNRVLFLDEPTSGLDVFTASSIIGILRALADEGRNLFLTVHQSRSGLFKYFNNILLLAPGGSPVYVGKGSLILNHFASLGFECPTTTNPADFALDLITVSLQNATKESTSSLILEWDQSQAPLHQTISHVATPAEWRPFASRFLCSSIAASSTSAAFHHLS</sequence>
<keyword evidence="5" id="KW-0472">Membrane</keyword>
<dbReference type="Gene3D" id="3.40.50.300">
    <property type="entry name" value="P-loop containing nucleotide triphosphate hydrolases"/>
    <property type="match status" value="1"/>
</dbReference>
<keyword evidence="3" id="KW-0812">Transmembrane</keyword>
<accession>A0ABR4BL63</accession>
<dbReference type="InterPro" id="IPR050352">
    <property type="entry name" value="ABCG_transporters"/>
</dbReference>
<evidence type="ECO:0000256" key="3">
    <source>
        <dbReference type="ARBA" id="ARBA00022692"/>
    </source>
</evidence>
<comment type="caution">
    <text evidence="7">The sequence shown here is derived from an EMBL/GenBank/DDBJ whole genome shotgun (WGS) entry which is preliminary data.</text>
</comment>
<keyword evidence="8" id="KW-1185">Reference proteome</keyword>
<comment type="subcellular location">
    <subcellularLocation>
        <location evidence="1">Membrane</location>
        <topology evidence="1">Multi-pass membrane protein</topology>
    </subcellularLocation>
</comment>
<protein>
    <recommendedName>
        <fullName evidence="6">ABC transporter family G domain-containing protein</fullName>
    </recommendedName>
</protein>
<dbReference type="Pfam" id="PF19055">
    <property type="entry name" value="ABC2_membrane_7"/>
    <property type="match status" value="1"/>
</dbReference>
<organism evidence="7 8">
    <name type="scientific">Lepraria finkii</name>
    <dbReference type="NCBI Taxonomy" id="1340010"/>
    <lineage>
        <taxon>Eukaryota</taxon>
        <taxon>Fungi</taxon>
        <taxon>Dikarya</taxon>
        <taxon>Ascomycota</taxon>
        <taxon>Pezizomycotina</taxon>
        <taxon>Lecanoromycetes</taxon>
        <taxon>OSLEUM clade</taxon>
        <taxon>Lecanoromycetidae</taxon>
        <taxon>Lecanorales</taxon>
        <taxon>Lecanorineae</taxon>
        <taxon>Stereocaulaceae</taxon>
        <taxon>Lepraria</taxon>
    </lineage>
</organism>